<evidence type="ECO:0000256" key="25">
    <source>
        <dbReference type="ARBA" id="ARBA00046108"/>
    </source>
</evidence>
<evidence type="ECO:0000256" key="2">
    <source>
        <dbReference type="ARBA" id="ARBA00004635"/>
    </source>
</evidence>
<keyword evidence="11" id="KW-0342">GTP-binding</keyword>
<dbReference type="EC" id="1.11.1.9" evidence="6"/>
<dbReference type="GO" id="GO:0006979">
    <property type="term" value="P:response to oxidative stress"/>
    <property type="evidence" value="ECO:0007669"/>
    <property type="project" value="InterPro"/>
</dbReference>
<comment type="catalytic activity">
    <reaction evidence="23">
        <text>(12R)-hydroperoxy-(5Z,8Z,10E,14Z)-eicosatetraenoate + 2 glutathione = (12R)-hydroxy-(5Z,8Z,10E,14Z)-eicosatetraenoate + glutathione disulfide + H2O</text>
        <dbReference type="Rhea" id="RHEA:76691"/>
        <dbReference type="ChEBI" id="CHEBI:15377"/>
        <dbReference type="ChEBI" id="CHEBI:57925"/>
        <dbReference type="ChEBI" id="CHEBI:58297"/>
        <dbReference type="ChEBI" id="CHEBI:75230"/>
        <dbReference type="ChEBI" id="CHEBI:83343"/>
    </reaction>
    <physiologicalReaction direction="left-to-right" evidence="23">
        <dbReference type="Rhea" id="RHEA:76692"/>
    </physiologicalReaction>
</comment>
<keyword evidence="8" id="KW-0575">Peroxidase</keyword>
<organism evidence="28 29">
    <name type="scientific">Coregonus suidteri</name>
    <dbReference type="NCBI Taxonomy" id="861788"/>
    <lineage>
        <taxon>Eukaryota</taxon>
        <taxon>Metazoa</taxon>
        <taxon>Chordata</taxon>
        <taxon>Craniata</taxon>
        <taxon>Vertebrata</taxon>
        <taxon>Euteleostomi</taxon>
        <taxon>Actinopterygii</taxon>
        <taxon>Neopterygii</taxon>
        <taxon>Teleostei</taxon>
        <taxon>Protacanthopterygii</taxon>
        <taxon>Salmoniformes</taxon>
        <taxon>Salmonidae</taxon>
        <taxon>Coregoninae</taxon>
        <taxon>Coregonus</taxon>
    </lineage>
</organism>
<evidence type="ECO:0000256" key="17">
    <source>
        <dbReference type="ARBA" id="ARBA00036755"/>
    </source>
</evidence>
<comment type="catalytic activity">
    <reaction evidence="26">
        <text>GTP + H2O = GDP + phosphate + H(+)</text>
        <dbReference type="Rhea" id="RHEA:19669"/>
        <dbReference type="ChEBI" id="CHEBI:15377"/>
        <dbReference type="ChEBI" id="CHEBI:15378"/>
        <dbReference type="ChEBI" id="CHEBI:37565"/>
        <dbReference type="ChEBI" id="CHEBI:43474"/>
        <dbReference type="ChEBI" id="CHEBI:58189"/>
        <dbReference type="EC" id="3.6.5.2"/>
    </reaction>
    <physiologicalReaction direction="left-to-right" evidence="26">
        <dbReference type="Rhea" id="RHEA:19670"/>
    </physiologicalReaction>
</comment>
<keyword evidence="12" id="KW-0449">Lipoprotein</keyword>
<dbReference type="PROSITE" id="PS51355">
    <property type="entry name" value="GLUTATHIONE_PEROXID_3"/>
    <property type="match status" value="1"/>
</dbReference>
<name>A0AAN8L803_9TELE</name>
<comment type="caution">
    <text evidence="28">The sequence shown here is derived from an EMBL/GenBank/DDBJ whole genome shotgun (WGS) entry which is preliminary data.</text>
</comment>
<keyword evidence="9" id="KW-0547">Nucleotide-binding</keyword>
<evidence type="ECO:0000256" key="6">
    <source>
        <dbReference type="ARBA" id="ARBA00012310"/>
    </source>
</evidence>
<dbReference type="SMART" id="SM00174">
    <property type="entry name" value="RHO"/>
    <property type="match status" value="1"/>
</dbReference>
<dbReference type="GO" id="GO:0005525">
    <property type="term" value="F:GTP binding"/>
    <property type="evidence" value="ECO:0007669"/>
    <property type="project" value="UniProtKB-KW"/>
</dbReference>
<evidence type="ECO:0000256" key="24">
    <source>
        <dbReference type="ARBA" id="ARBA00044239"/>
    </source>
</evidence>
<dbReference type="EC" id="3.6.5.2" evidence="5"/>
<dbReference type="InterPro" id="IPR000889">
    <property type="entry name" value="Glutathione_peroxidase"/>
</dbReference>
<comment type="catalytic activity">
    <reaction evidence="21">
        <text>(5S)-hydroperoxy-(6E,8Z,11Z,14Z)-eicosatetraenoate + 2 glutathione = (5S)-hydroxy-(6E,8Z,11Z,14Z)-eicosatetraenoate + glutathione disulfide + H2O</text>
        <dbReference type="Rhea" id="RHEA:48620"/>
        <dbReference type="ChEBI" id="CHEBI:15377"/>
        <dbReference type="ChEBI" id="CHEBI:57450"/>
        <dbReference type="ChEBI" id="CHEBI:57925"/>
        <dbReference type="ChEBI" id="CHEBI:58297"/>
        <dbReference type="ChEBI" id="CHEBI:90632"/>
    </reaction>
    <physiologicalReaction direction="left-to-right" evidence="21">
        <dbReference type="Rhea" id="RHEA:48621"/>
    </physiologicalReaction>
</comment>
<dbReference type="PANTHER" id="PTHR47980">
    <property type="entry name" value="LD44762P"/>
    <property type="match status" value="1"/>
</dbReference>
<comment type="catalytic activity">
    <reaction evidence="15">
        <text>2 glutathione + H2O2 = glutathione disulfide + 2 H2O</text>
        <dbReference type="Rhea" id="RHEA:16833"/>
        <dbReference type="ChEBI" id="CHEBI:15377"/>
        <dbReference type="ChEBI" id="CHEBI:16240"/>
        <dbReference type="ChEBI" id="CHEBI:57925"/>
        <dbReference type="ChEBI" id="CHEBI:58297"/>
        <dbReference type="EC" id="1.11.1.9"/>
    </reaction>
    <physiologicalReaction direction="left-to-right" evidence="15">
        <dbReference type="Rhea" id="RHEA:16834"/>
    </physiologicalReaction>
</comment>
<dbReference type="FunFam" id="3.40.30.10:FF:000151">
    <property type="entry name" value="Glutathione peroxidase"/>
    <property type="match status" value="1"/>
</dbReference>
<reference evidence="28 29" key="1">
    <citation type="submission" date="2021-04" db="EMBL/GenBank/DDBJ databases">
        <authorList>
            <person name="De Guttry C."/>
            <person name="Zahm M."/>
            <person name="Klopp C."/>
            <person name="Cabau C."/>
            <person name="Louis A."/>
            <person name="Berthelot C."/>
            <person name="Parey E."/>
            <person name="Roest Crollius H."/>
            <person name="Montfort J."/>
            <person name="Robinson-Rechavi M."/>
            <person name="Bucao C."/>
            <person name="Bouchez O."/>
            <person name="Gislard M."/>
            <person name="Lluch J."/>
            <person name="Milhes M."/>
            <person name="Lampietro C."/>
            <person name="Lopez Roques C."/>
            <person name="Donnadieu C."/>
            <person name="Braasch I."/>
            <person name="Desvignes T."/>
            <person name="Postlethwait J."/>
            <person name="Bobe J."/>
            <person name="Wedekind C."/>
            <person name="Guiguen Y."/>
        </authorList>
    </citation>
    <scope>NUCLEOTIDE SEQUENCE [LARGE SCALE GENOMIC DNA]</scope>
    <source>
        <strain evidence="28">Cs_M1</strain>
        <tissue evidence="28">Blood</tissue>
    </source>
</reference>
<dbReference type="EMBL" id="JAGTTL010000020">
    <property type="protein sequence ID" value="KAK6307202.1"/>
    <property type="molecule type" value="Genomic_DNA"/>
</dbReference>
<comment type="catalytic activity">
    <reaction evidence="17">
        <text>cumene hydroperoxide + 2 glutathione = 2-phenylpropan-2-ol + glutathione disulfide + H2O</text>
        <dbReference type="Rhea" id="RHEA:69651"/>
        <dbReference type="ChEBI" id="CHEBI:15377"/>
        <dbReference type="ChEBI" id="CHEBI:57925"/>
        <dbReference type="ChEBI" id="CHEBI:58297"/>
        <dbReference type="ChEBI" id="CHEBI:78673"/>
        <dbReference type="ChEBI" id="CHEBI:131607"/>
    </reaction>
    <physiologicalReaction direction="left-to-right" evidence="17">
        <dbReference type="Rhea" id="RHEA:69652"/>
    </physiologicalReaction>
</comment>
<evidence type="ECO:0000256" key="23">
    <source>
        <dbReference type="ARBA" id="ARBA00043817"/>
    </source>
</evidence>
<dbReference type="Pfam" id="PF00255">
    <property type="entry name" value="GSHPx"/>
    <property type="match status" value="1"/>
</dbReference>
<comment type="function">
    <text evidence="25">Catalyzes the reduction of hydroperoxides in a glutathione-dependent manner thus regulating cellular redox homeostasis. Can reduce small soluble hydroperoxides such as H2O2, cumene hydroperoxide and tert-butyl hydroperoxide, as well as several fatty acid-derived hydroperoxides. Cannot reduce phosphatidycholine hydroperoxide.</text>
</comment>
<dbReference type="Proteomes" id="UP001356427">
    <property type="component" value="Unassembled WGS sequence"/>
</dbReference>
<dbReference type="SUPFAM" id="SSF52833">
    <property type="entry name" value="Thioredoxin-like"/>
    <property type="match status" value="1"/>
</dbReference>
<dbReference type="InterPro" id="IPR029760">
    <property type="entry name" value="GPX_CS"/>
</dbReference>
<dbReference type="PROSITE" id="PS00763">
    <property type="entry name" value="GLUTATHIONE_PEROXID_2"/>
    <property type="match status" value="1"/>
</dbReference>
<evidence type="ECO:0000256" key="4">
    <source>
        <dbReference type="ARBA" id="ARBA00006926"/>
    </source>
</evidence>
<evidence type="ECO:0000256" key="5">
    <source>
        <dbReference type="ARBA" id="ARBA00011984"/>
    </source>
</evidence>
<dbReference type="SMART" id="SM00173">
    <property type="entry name" value="RAS"/>
    <property type="match status" value="1"/>
</dbReference>
<evidence type="ECO:0000256" key="16">
    <source>
        <dbReference type="ARBA" id="ARBA00036240"/>
    </source>
</evidence>
<evidence type="ECO:0000256" key="12">
    <source>
        <dbReference type="ARBA" id="ARBA00023288"/>
    </source>
</evidence>
<dbReference type="GO" id="GO:0004602">
    <property type="term" value="F:glutathione peroxidase activity"/>
    <property type="evidence" value="ECO:0007669"/>
    <property type="project" value="UniProtKB-EC"/>
</dbReference>
<evidence type="ECO:0000256" key="22">
    <source>
        <dbReference type="ARBA" id="ARBA00043784"/>
    </source>
</evidence>
<keyword evidence="13" id="KW-0636">Prenylation</keyword>
<evidence type="ECO:0000256" key="10">
    <source>
        <dbReference type="ARBA" id="ARBA00023002"/>
    </source>
</evidence>
<comment type="catalytic activity">
    <reaction evidence="14">
        <text>a hydroperoxy polyunsaturated fatty acid + 2 glutathione = a hydroxy polyunsaturated fatty acid + glutathione disulfide + H2O</text>
        <dbReference type="Rhea" id="RHEA:19057"/>
        <dbReference type="ChEBI" id="CHEBI:15377"/>
        <dbReference type="ChEBI" id="CHEBI:57925"/>
        <dbReference type="ChEBI" id="CHEBI:58297"/>
        <dbReference type="ChEBI" id="CHEBI:131871"/>
        <dbReference type="ChEBI" id="CHEBI:134019"/>
        <dbReference type="EC" id="1.11.1.12"/>
    </reaction>
    <physiologicalReaction direction="left-to-right" evidence="14">
        <dbReference type="Rhea" id="RHEA:19058"/>
    </physiologicalReaction>
</comment>
<evidence type="ECO:0000256" key="21">
    <source>
        <dbReference type="ARBA" id="ARBA00043664"/>
    </source>
</evidence>
<evidence type="ECO:0000256" key="27">
    <source>
        <dbReference type="ARBA" id="ARBA00049530"/>
    </source>
</evidence>
<comment type="similarity">
    <text evidence="4">Belongs to the glutathione peroxidase family.</text>
</comment>
<dbReference type="FunFam" id="3.40.50.300:FF:004887">
    <property type="entry name" value="Predicted protein"/>
    <property type="match status" value="1"/>
</dbReference>
<dbReference type="GO" id="GO:0003925">
    <property type="term" value="F:G protein activity"/>
    <property type="evidence" value="ECO:0007669"/>
    <property type="project" value="UniProtKB-EC"/>
</dbReference>
<evidence type="ECO:0000256" key="19">
    <source>
        <dbReference type="ARBA" id="ARBA00040409"/>
    </source>
</evidence>
<dbReference type="InterPro" id="IPR036249">
    <property type="entry name" value="Thioredoxin-like_sf"/>
</dbReference>
<dbReference type="Pfam" id="PF00071">
    <property type="entry name" value="Ras"/>
    <property type="match status" value="1"/>
</dbReference>
<comment type="catalytic activity">
    <reaction evidence="27">
        <text>tert-butyl hydroperoxide + 2 glutathione = tert-butanol + glutathione disulfide + H2O</text>
        <dbReference type="Rhea" id="RHEA:69412"/>
        <dbReference type="ChEBI" id="CHEBI:15377"/>
        <dbReference type="ChEBI" id="CHEBI:45895"/>
        <dbReference type="ChEBI" id="CHEBI:57925"/>
        <dbReference type="ChEBI" id="CHEBI:58297"/>
        <dbReference type="ChEBI" id="CHEBI:64090"/>
    </reaction>
    <physiologicalReaction direction="left-to-right" evidence="27">
        <dbReference type="Rhea" id="RHEA:69413"/>
    </physiologicalReaction>
</comment>
<dbReference type="SUPFAM" id="SSF52540">
    <property type="entry name" value="P-loop containing nucleoside triphosphate hydrolases"/>
    <property type="match status" value="1"/>
</dbReference>
<keyword evidence="7" id="KW-0963">Cytoplasm</keyword>
<dbReference type="InterPro" id="IPR027417">
    <property type="entry name" value="P-loop_NTPase"/>
</dbReference>
<evidence type="ECO:0000256" key="14">
    <source>
        <dbReference type="ARBA" id="ARBA00035814"/>
    </source>
</evidence>
<dbReference type="AlphaFoldDB" id="A0AAN8L803"/>
<evidence type="ECO:0000256" key="3">
    <source>
        <dbReference type="ARBA" id="ARBA00006270"/>
    </source>
</evidence>
<dbReference type="InterPro" id="IPR050305">
    <property type="entry name" value="Small_GTPase_Rab"/>
</dbReference>
<dbReference type="InterPro" id="IPR001806">
    <property type="entry name" value="Small_GTPase"/>
</dbReference>
<evidence type="ECO:0000256" key="7">
    <source>
        <dbReference type="ARBA" id="ARBA00022490"/>
    </source>
</evidence>
<evidence type="ECO:0000256" key="1">
    <source>
        <dbReference type="ARBA" id="ARBA00004496"/>
    </source>
</evidence>
<gene>
    <name evidence="28" type="ORF">J4Q44_G00223500</name>
</gene>
<comment type="catalytic activity">
    <reaction evidence="16">
        <text>(13S)-hydroperoxy-(9Z,11E)-octadecadienoate + 2 glutathione = (13S)-hydroxy-(9Z,11E)-octadecadienoate + glutathione disulfide + H2O</text>
        <dbReference type="Rhea" id="RHEA:48888"/>
        <dbReference type="ChEBI" id="CHEBI:15377"/>
        <dbReference type="ChEBI" id="CHEBI:57466"/>
        <dbReference type="ChEBI" id="CHEBI:57925"/>
        <dbReference type="ChEBI" id="CHEBI:58297"/>
        <dbReference type="ChEBI" id="CHEBI:90850"/>
    </reaction>
    <physiologicalReaction direction="left-to-right" evidence="16">
        <dbReference type="Rhea" id="RHEA:48889"/>
    </physiologicalReaction>
</comment>
<evidence type="ECO:0000256" key="9">
    <source>
        <dbReference type="ARBA" id="ARBA00022741"/>
    </source>
</evidence>
<proteinExistence type="inferred from homology"/>
<accession>A0AAN8L803</accession>
<sequence length="334" mass="38526">MNFIHRTSLLLGVDFKMKTLKIDGIKVRVQIWDTAGQERYQTITKQYYRRAQGIILVYDITSSRSFQHIVKWASDVDEFAPDKVQRILVGNKADEEQKRKVPKEQGNKLAKTYGMEFFETSACTNCNINESFTRLTELVLQAHKKEMDAFQGSTDKYLDMTYQEGEQDNNANSQKACAHVSMMAKLLTWGQLNLLQSKYPHRLVVLGFPCNQFGYQENCSNGEILNSLKYVRPGDGYQPGFTVFEKCDVNGTNTHSVFAYLKDKLPYPDDDPHTLIQDPKFLIWSPISRTDISWNFEKFLVVARGEPFLNGYSKKIETINIEPDIQRLLRLTKT</sequence>
<evidence type="ECO:0000256" key="15">
    <source>
        <dbReference type="ARBA" id="ARBA00036108"/>
    </source>
</evidence>
<evidence type="ECO:0000313" key="29">
    <source>
        <dbReference type="Proteomes" id="UP001356427"/>
    </source>
</evidence>
<dbReference type="PROSITE" id="PS51419">
    <property type="entry name" value="RAB"/>
    <property type="match status" value="1"/>
</dbReference>
<dbReference type="Gene3D" id="3.40.50.300">
    <property type="entry name" value="P-loop containing nucleotide triphosphate hydrolases"/>
    <property type="match status" value="1"/>
</dbReference>
<comment type="similarity">
    <text evidence="3">Belongs to the small GTPase superfamily. Rab family.</text>
</comment>
<dbReference type="EC" id="1.11.1.12" evidence="18"/>
<dbReference type="InterPro" id="IPR005225">
    <property type="entry name" value="Small_GTP-bd"/>
</dbReference>
<evidence type="ECO:0000313" key="28">
    <source>
        <dbReference type="EMBL" id="KAK6307202.1"/>
    </source>
</evidence>
<dbReference type="PRINTS" id="PR00449">
    <property type="entry name" value="RASTRNSFRMNG"/>
</dbReference>
<comment type="catalytic activity">
    <reaction evidence="22">
        <text>(15S)-hydroperoxy-(5Z,8Z,11Z,13E)-eicosatetraenoate + 2 glutathione = (15S)-hydroxy-(5Z,8Z,11Z,13E)-eicosatetraenoate + glutathione disulfide + H2O</text>
        <dbReference type="Rhea" id="RHEA:76695"/>
        <dbReference type="ChEBI" id="CHEBI:15377"/>
        <dbReference type="ChEBI" id="CHEBI:57409"/>
        <dbReference type="ChEBI" id="CHEBI:57446"/>
        <dbReference type="ChEBI" id="CHEBI:57925"/>
        <dbReference type="ChEBI" id="CHEBI:58297"/>
    </reaction>
    <physiologicalReaction direction="left-to-right" evidence="22">
        <dbReference type="Rhea" id="RHEA:76696"/>
    </physiologicalReaction>
</comment>
<keyword evidence="10" id="KW-0560">Oxidoreductase</keyword>
<dbReference type="GO" id="GO:0016020">
    <property type="term" value="C:membrane"/>
    <property type="evidence" value="ECO:0007669"/>
    <property type="project" value="UniProtKB-SubCell"/>
</dbReference>
<evidence type="ECO:0000256" key="20">
    <source>
        <dbReference type="ARBA" id="ARBA00042427"/>
    </source>
</evidence>
<dbReference type="GO" id="GO:0005737">
    <property type="term" value="C:cytoplasm"/>
    <property type="evidence" value="ECO:0007669"/>
    <property type="project" value="UniProtKB-SubCell"/>
</dbReference>
<dbReference type="NCBIfam" id="TIGR00231">
    <property type="entry name" value="small_GTP"/>
    <property type="match status" value="1"/>
</dbReference>
<evidence type="ECO:0000256" key="8">
    <source>
        <dbReference type="ARBA" id="ARBA00022559"/>
    </source>
</evidence>
<evidence type="ECO:0000256" key="18">
    <source>
        <dbReference type="ARBA" id="ARBA00039119"/>
    </source>
</evidence>
<dbReference type="SMART" id="SM00175">
    <property type="entry name" value="RAB"/>
    <property type="match status" value="1"/>
</dbReference>
<evidence type="ECO:0000256" key="26">
    <source>
        <dbReference type="ARBA" id="ARBA00047660"/>
    </source>
</evidence>
<dbReference type="PROSITE" id="PS51421">
    <property type="entry name" value="RAS"/>
    <property type="match status" value="1"/>
</dbReference>
<evidence type="ECO:0000256" key="13">
    <source>
        <dbReference type="ARBA" id="ARBA00023289"/>
    </source>
</evidence>
<comment type="subcellular location">
    <subcellularLocation>
        <location evidence="1">Cytoplasm</location>
    </subcellularLocation>
    <subcellularLocation>
        <location evidence="2">Membrane</location>
        <topology evidence="2">Lipid-anchor</topology>
    </subcellularLocation>
</comment>
<protein>
    <recommendedName>
        <fullName evidence="19">Glutathione peroxidase 2</fullName>
        <ecNumber evidence="18">1.11.1.12</ecNumber>
        <ecNumber evidence="6">1.11.1.9</ecNumber>
        <ecNumber evidence="5">3.6.5.2</ecNumber>
    </recommendedName>
    <alternativeName>
        <fullName evidence="20">Glutathione peroxidase-gastrointestinal</fullName>
    </alternativeName>
    <alternativeName>
        <fullName evidence="24">Phospholipid hydroperoxide glutathione peroxidase GPX2</fullName>
    </alternativeName>
</protein>
<keyword evidence="29" id="KW-1185">Reference proteome</keyword>
<dbReference type="Gene3D" id="3.40.30.10">
    <property type="entry name" value="Glutaredoxin"/>
    <property type="match status" value="1"/>
</dbReference>
<evidence type="ECO:0000256" key="11">
    <source>
        <dbReference type="ARBA" id="ARBA00023134"/>
    </source>
</evidence>
<dbReference type="GO" id="GO:0047066">
    <property type="term" value="F:phospholipid-hydroperoxide glutathione peroxidase activity"/>
    <property type="evidence" value="ECO:0007669"/>
    <property type="project" value="UniProtKB-EC"/>
</dbReference>